<proteinExistence type="predicted"/>
<dbReference type="EMBL" id="JAKLTR010000033">
    <property type="protein sequence ID" value="MCG2618094.1"/>
    <property type="molecule type" value="Genomic_DNA"/>
</dbReference>
<dbReference type="Proteomes" id="UP001165367">
    <property type="component" value="Unassembled WGS sequence"/>
</dbReference>
<gene>
    <name evidence="2" type="ORF">LZZ85_27575</name>
</gene>
<feature type="transmembrane region" description="Helical" evidence="1">
    <location>
        <begin position="62"/>
        <end position="82"/>
    </location>
</feature>
<dbReference type="CDD" id="cd21809">
    <property type="entry name" value="ABC-2_lan_permease-like"/>
    <property type="match status" value="1"/>
</dbReference>
<comment type="caution">
    <text evidence="2">The sequence shown here is derived from an EMBL/GenBank/DDBJ whole genome shotgun (WGS) entry which is preliminary data.</text>
</comment>
<feature type="transmembrane region" description="Helical" evidence="1">
    <location>
        <begin position="232"/>
        <end position="251"/>
    </location>
</feature>
<evidence type="ECO:0000256" key="1">
    <source>
        <dbReference type="SAM" id="Phobius"/>
    </source>
</evidence>
<feature type="transmembrane region" description="Helical" evidence="1">
    <location>
        <begin position="181"/>
        <end position="201"/>
    </location>
</feature>
<keyword evidence="1" id="KW-0472">Membrane</keyword>
<name>A0ABS9L0J0_9BACT</name>
<dbReference type="PANTHER" id="PTHR37305">
    <property type="entry name" value="INTEGRAL MEMBRANE PROTEIN-RELATED"/>
    <property type="match status" value="1"/>
</dbReference>
<feature type="transmembrane region" description="Helical" evidence="1">
    <location>
        <begin position="153"/>
        <end position="174"/>
    </location>
</feature>
<keyword evidence="1" id="KW-1133">Transmembrane helix</keyword>
<evidence type="ECO:0000313" key="3">
    <source>
        <dbReference type="Proteomes" id="UP001165367"/>
    </source>
</evidence>
<feature type="transmembrane region" description="Helical" evidence="1">
    <location>
        <begin position="112"/>
        <end position="133"/>
    </location>
</feature>
<keyword evidence="1" id="KW-0812">Transmembrane</keyword>
<dbReference type="PANTHER" id="PTHR37305:SF1">
    <property type="entry name" value="MEMBRANE PROTEIN"/>
    <property type="match status" value="1"/>
</dbReference>
<evidence type="ECO:0000313" key="2">
    <source>
        <dbReference type="EMBL" id="MCG2618094.1"/>
    </source>
</evidence>
<reference evidence="2" key="1">
    <citation type="submission" date="2022-01" db="EMBL/GenBank/DDBJ databases">
        <authorList>
            <person name="Jo J.-H."/>
            <person name="Im W.-T."/>
        </authorList>
    </citation>
    <scope>NUCLEOTIDE SEQUENCE</scope>
    <source>
        <strain evidence="2">NA20</strain>
    </source>
</reference>
<dbReference type="Pfam" id="PF12730">
    <property type="entry name" value="ABC2_membrane_4"/>
    <property type="match status" value="1"/>
</dbReference>
<keyword evidence="3" id="KW-1185">Reference proteome</keyword>
<protein>
    <submittedName>
        <fullName evidence="2">ABC transporter permease</fullName>
    </submittedName>
</protein>
<feature type="transmembrane region" description="Helical" evidence="1">
    <location>
        <begin position="18"/>
        <end position="37"/>
    </location>
</feature>
<organism evidence="2 3">
    <name type="scientific">Terrimonas ginsenosidimutans</name>
    <dbReference type="NCBI Taxonomy" id="2908004"/>
    <lineage>
        <taxon>Bacteria</taxon>
        <taxon>Pseudomonadati</taxon>
        <taxon>Bacteroidota</taxon>
        <taxon>Chitinophagia</taxon>
        <taxon>Chitinophagales</taxon>
        <taxon>Chitinophagaceae</taxon>
        <taxon>Terrimonas</taxon>
    </lineage>
</organism>
<sequence length="256" mass="29586">MSLVIATRAEIIKNRRGAAFWMCLIGSAFIPFIYFLIYNLKPERNYDRMAANAWRVHFQEGWQGFSIILLPMFVILTCSLIVQVEYKNNTWKQVFASPLSTGNIFFSKYTGILAMVIFLLIMFNVFLLLAGVLTDVFHPKFSFLETEVGWGNLIRRTVKSFISLLAIVSIQYWLSLRFRNFIVPIAIGLAMLVASMTLMSWEHIDKVPYAFAFLSYAKTSTVSGRFLENHEIYSLLCFVLFTVLGFLDLRFRKERG</sequence>
<dbReference type="RefSeq" id="WP_237877227.1">
    <property type="nucleotide sequence ID" value="NZ_JAKLTR010000033.1"/>
</dbReference>
<accession>A0ABS9L0J0</accession>